<evidence type="ECO:0000256" key="2">
    <source>
        <dbReference type="SAM" id="Phobius"/>
    </source>
</evidence>
<feature type="transmembrane region" description="Helical" evidence="2">
    <location>
        <begin position="6"/>
        <end position="25"/>
    </location>
</feature>
<keyword evidence="4" id="KW-1185">Reference proteome</keyword>
<dbReference type="AlphaFoldDB" id="A0A9R1VTM7"/>
<feature type="compositionally biased region" description="Pro residues" evidence="1">
    <location>
        <begin position="92"/>
        <end position="103"/>
    </location>
</feature>
<evidence type="ECO:0000313" key="4">
    <source>
        <dbReference type="Proteomes" id="UP000235145"/>
    </source>
</evidence>
<dbReference type="Gramene" id="rna-gnl|WGS:NBSK|LSAT_4X130821_mrna">
    <property type="protein sequence ID" value="cds-PLY69805.1"/>
    <property type="gene ID" value="gene-LSAT_4X130821"/>
</dbReference>
<dbReference type="OrthoDB" id="1938519at2759"/>
<reference evidence="3 4" key="1">
    <citation type="journal article" date="2017" name="Nat. Commun.">
        <title>Genome assembly with in vitro proximity ligation data and whole-genome triplication in lettuce.</title>
        <authorList>
            <person name="Reyes-Chin-Wo S."/>
            <person name="Wang Z."/>
            <person name="Yang X."/>
            <person name="Kozik A."/>
            <person name="Arikit S."/>
            <person name="Song C."/>
            <person name="Xia L."/>
            <person name="Froenicke L."/>
            <person name="Lavelle D.O."/>
            <person name="Truco M.J."/>
            <person name="Xia R."/>
            <person name="Zhu S."/>
            <person name="Xu C."/>
            <person name="Xu H."/>
            <person name="Xu X."/>
            <person name="Cox K."/>
            <person name="Korf I."/>
            <person name="Meyers B.C."/>
            <person name="Michelmore R.W."/>
        </authorList>
    </citation>
    <scope>NUCLEOTIDE SEQUENCE [LARGE SCALE GENOMIC DNA]</scope>
    <source>
        <strain evidence="4">cv. Salinas</strain>
        <tissue evidence="3">Seedlings</tissue>
    </source>
</reference>
<accession>A0A9R1VTM7</accession>
<organism evidence="3 4">
    <name type="scientific">Lactuca sativa</name>
    <name type="common">Garden lettuce</name>
    <dbReference type="NCBI Taxonomy" id="4236"/>
    <lineage>
        <taxon>Eukaryota</taxon>
        <taxon>Viridiplantae</taxon>
        <taxon>Streptophyta</taxon>
        <taxon>Embryophyta</taxon>
        <taxon>Tracheophyta</taxon>
        <taxon>Spermatophyta</taxon>
        <taxon>Magnoliopsida</taxon>
        <taxon>eudicotyledons</taxon>
        <taxon>Gunneridae</taxon>
        <taxon>Pentapetalae</taxon>
        <taxon>asterids</taxon>
        <taxon>campanulids</taxon>
        <taxon>Asterales</taxon>
        <taxon>Asteraceae</taxon>
        <taxon>Cichorioideae</taxon>
        <taxon>Cichorieae</taxon>
        <taxon>Lactucinae</taxon>
        <taxon>Lactuca</taxon>
    </lineage>
</organism>
<evidence type="ECO:0000313" key="3">
    <source>
        <dbReference type="EMBL" id="KAJ0211274.1"/>
    </source>
</evidence>
<evidence type="ECO:0000256" key="1">
    <source>
        <dbReference type="SAM" id="MobiDB-lite"/>
    </source>
</evidence>
<keyword evidence="2" id="KW-1133">Transmembrane helix</keyword>
<comment type="caution">
    <text evidence="3">The sequence shown here is derived from an EMBL/GenBank/DDBJ whole genome shotgun (WGS) entry which is preliminary data.</text>
</comment>
<dbReference type="PANTHER" id="PTHR37249">
    <property type="entry name" value="OS03G0206201 PROTEIN"/>
    <property type="match status" value="1"/>
</dbReference>
<keyword evidence="2" id="KW-0812">Transmembrane</keyword>
<dbReference type="PANTHER" id="PTHR37249:SF10">
    <property type="entry name" value="TRANSMEMBRANE PROTEIN"/>
    <property type="match status" value="1"/>
</dbReference>
<name>A0A9R1VTM7_LACSA</name>
<feature type="region of interest" description="Disordered" evidence="1">
    <location>
        <begin position="73"/>
        <end position="111"/>
    </location>
</feature>
<proteinExistence type="predicted"/>
<keyword evidence="2" id="KW-0472">Membrane</keyword>
<gene>
    <name evidence="3" type="ORF">LSAT_V11C400207620</name>
</gene>
<dbReference type="Proteomes" id="UP000235145">
    <property type="component" value="Unassembled WGS sequence"/>
</dbReference>
<dbReference type="EMBL" id="NBSK02000004">
    <property type="protein sequence ID" value="KAJ0211274.1"/>
    <property type="molecule type" value="Genomic_DNA"/>
</dbReference>
<sequence length="111" mass="12154">MKGSGLWILFLVFGTALLFVFLFEIPGGDLPKHKKIMDLTKPGRKLKEDNIHDESGDGNVDIYDYVPNDPVPSSKAAALRPGPIEHGTPLMPYIPKPSPPGPNDPKYVGYP</sequence>
<protein>
    <submittedName>
        <fullName evidence="3">Uncharacterized protein</fullName>
    </submittedName>
</protein>